<dbReference type="InterPro" id="IPR020940">
    <property type="entry name" value="Thymidylate_synthase_AS"/>
</dbReference>
<feature type="active site" evidence="7">
    <location>
        <position position="184"/>
    </location>
</feature>
<dbReference type="EMBL" id="CAVNYO010000440">
    <property type="protein sequence ID" value="CAK5280372.1"/>
    <property type="molecule type" value="Genomic_DNA"/>
</dbReference>
<evidence type="ECO:0000256" key="1">
    <source>
        <dbReference type="ARBA" id="ARBA00004992"/>
    </source>
</evidence>
<dbReference type="HAMAP" id="MF_00008">
    <property type="entry name" value="Thymidy_synth_bact"/>
    <property type="match status" value="1"/>
</dbReference>
<dbReference type="PRINTS" id="PR00108">
    <property type="entry name" value="THYMDSNTHASE"/>
</dbReference>
<dbReference type="EC" id="2.1.1.45" evidence="2"/>
<evidence type="ECO:0000256" key="2">
    <source>
        <dbReference type="ARBA" id="ARBA00011947"/>
    </source>
</evidence>
<keyword evidence="3" id="KW-0489">Methyltransferase</keyword>
<dbReference type="InterPro" id="IPR023451">
    <property type="entry name" value="Thymidate_synth/dCMP_Mease_dom"/>
</dbReference>
<reference evidence="9" key="1">
    <citation type="submission" date="2023-11" db="EMBL/GenBank/DDBJ databases">
        <authorList>
            <person name="De Vega J J."/>
            <person name="De Vega J J."/>
        </authorList>
    </citation>
    <scope>NUCLEOTIDE SEQUENCE</scope>
</reference>
<gene>
    <name evidence="9" type="ORF">MYCIT1_LOCUS30862</name>
</gene>
<dbReference type="NCBIfam" id="TIGR03284">
    <property type="entry name" value="thym_sym"/>
    <property type="match status" value="1"/>
</dbReference>
<organism evidence="9 10">
    <name type="scientific">Mycena citricolor</name>
    <dbReference type="NCBI Taxonomy" id="2018698"/>
    <lineage>
        <taxon>Eukaryota</taxon>
        <taxon>Fungi</taxon>
        <taxon>Dikarya</taxon>
        <taxon>Basidiomycota</taxon>
        <taxon>Agaricomycotina</taxon>
        <taxon>Agaricomycetes</taxon>
        <taxon>Agaricomycetidae</taxon>
        <taxon>Agaricales</taxon>
        <taxon>Marasmiineae</taxon>
        <taxon>Mycenaceae</taxon>
        <taxon>Mycena</taxon>
    </lineage>
</organism>
<dbReference type="InterPro" id="IPR036926">
    <property type="entry name" value="Thymidate_synth/dCMP_Mease_sf"/>
</dbReference>
<keyword evidence="5" id="KW-0545">Nucleotide biosynthesis</keyword>
<keyword evidence="10" id="KW-1185">Reference proteome</keyword>
<sequence length="310" mass="34946">VKLFSSLLVMTESVHEEQQYLDLIRRVLDSGATRPDRTGTGTISLFAPPSLRFTLSDNTLPLLTTKRTFLRGIVEELIWFVHGATDSKLLSEKGVKIWDGNGSKEFLEARGLGHRREGDLGPVYGFQWRHFGAKYEDCDKNYAGEGVDQLRECIQKIKENPTDRRIILSAWNPADIPQMALPPCHMMCQFYVHLPDSPTAKPKLSCLMFQRSADLGLGIPFNIASYALLTHMIAHVTGTDAQELIIQLGDAHVYRDHVDALEIQLKRAPKPFPKIRWAREGITDIEEFQADDFVVEGYAPHASIPMKMSV</sequence>
<dbReference type="GO" id="GO:0004799">
    <property type="term" value="F:thymidylate synthase activity"/>
    <property type="evidence" value="ECO:0007669"/>
    <property type="project" value="UniProtKB-EC"/>
</dbReference>
<evidence type="ECO:0000313" key="9">
    <source>
        <dbReference type="EMBL" id="CAK5280372.1"/>
    </source>
</evidence>
<evidence type="ECO:0000256" key="5">
    <source>
        <dbReference type="ARBA" id="ARBA00022727"/>
    </source>
</evidence>
<protein>
    <recommendedName>
        <fullName evidence="2">thymidylate synthase</fullName>
        <ecNumber evidence="2">2.1.1.45</ecNumber>
    </recommendedName>
</protein>
<dbReference type="Gene3D" id="3.30.572.10">
    <property type="entry name" value="Thymidylate synthase/dCMP hydroxymethylase domain"/>
    <property type="match status" value="1"/>
</dbReference>
<dbReference type="SUPFAM" id="SSF55831">
    <property type="entry name" value="Thymidylate synthase/dCMP hydroxymethylase"/>
    <property type="match status" value="1"/>
</dbReference>
<dbReference type="InterPro" id="IPR045097">
    <property type="entry name" value="Thymidate_synth/dCMP_Mease"/>
</dbReference>
<dbReference type="CDD" id="cd00351">
    <property type="entry name" value="TS_Pyrimidine_HMase"/>
    <property type="match status" value="1"/>
</dbReference>
<comment type="caution">
    <text evidence="9">The sequence shown here is derived from an EMBL/GenBank/DDBJ whole genome shotgun (WGS) entry which is preliminary data.</text>
</comment>
<dbReference type="GO" id="GO:0032259">
    <property type="term" value="P:methylation"/>
    <property type="evidence" value="ECO:0007669"/>
    <property type="project" value="UniProtKB-KW"/>
</dbReference>
<dbReference type="PROSITE" id="PS00091">
    <property type="entry name" value="THYMIDYLATE_SYNTHASE"/>
    <property type="match status" value="1"/>
</dbReference>
<dbReference type="GO" id="GO:0005739">
    <property type="term" value="C:mitochondrion"/>
    <property type="evidence" value="ECO:0007669"/>
    <property type="project" value="TreeGrafter"/>
</dbReference>
<dbReference type="Pfam" id="PF00303">
    <property type="entry name" value="Thymidylat_synt"/>
    <property type="match status" value="1"/>
</dbReference>
<dbReference type="PANTHER" id="PTHR11548">
    <property type="entry name" value="THYMIDYLATE SYNTHASE 1"/>
    <property type="match status" value="1"/>
</dbReference>
<comment type="catalytic activity">
    <reaction evidence="6">
        <text>dUMP + (6R)-5,10-methylene-5,6,7,8-tetrahydrofolate = 7,8-dihydrofolate + dTMP</text>
        <dbReference type="Rhea" id="RHEA:12104"/>
        <dbReference type="ChEBI" id="CHEBI:15636"/>
        <dbReference type="ChEBI" id="CHEBI:57451"/>
        <dbReference type="ChEBI" id="CHEBI:63528"/>
        <dbReference type="ChEBI" id="CHEBI:246422"/>
        <dbReference type="EC" id="2.1.1.45"/>
    </reaction>
</comment>
<dbReference type="GO" id="GO:0006231">
    <property type="term" value="P:dTMP biosynthetic process"/>
    <property type="evidence" value="ECO:0007669"/>
    <property type="project" value="InterPro"/>
</dbReference>
<evidence type="ECO:0000256" key="7">
    <source>
        <dbReference type="PROSITE-ProRule" id="PRU10016"/>
    </source>
</evidence>
<dbReference type="Proteomes" id="UP001295794">
    <property type="component" value="Unassembled WGS sequence"/>
</dbReference>
<evidence type="ECO:0000313" key="10">
    <source>
        <dbReference type="Proteomes" id="UP001295794"/>
    </source>
</evidence>
<dbReference type="GO" id="GO:0005829">
    <property type="term" value="C:cytosol"/>
    <property type="evidence" value="ECO:0007669"/>
    <property type="project" value="TreeGrafter"/>
</dbReference>
<dbReference type="PANTHER" id="PTHR11548:SF2">
    <property type="entry name" value="THYMIDYLATE SYNTHASE"/>
    <property type="match status" value="1"/>
</dbReference>
<feature type="non-terminal residue" evidence="9">
    <location>
        <position position="1"/>
    </location>
</feature>
<name>A0AAD2HQY5_9AGAR</name>
<keyword evidence="4" id="KW-0808">Transferase</keyword>
<comment type="pathway">
    <text evidence="1">Pyrimidine metabolism; dTTP biosynthesis.</text>
</comment>
<proteinExistence type="inferred from homology"/>
<evidence type="ECO:0000256" key="3">
    <source>
        <dbReference type="ARBA" id="ARBA00022603"/>
    </source>
</evidence>
<feature type="domain" description="Thymidylate synthase/dCMP hydroxymethylase" evidence="8">
    <location>
        <begin position="18"/>
        <end position="310"/>
    </location>
</feature>
<evidence type="ECO:0000259" key="8">
    <source>
        <dbReference type="Pfam" id="PF00303"/>
    </source>
</evidence>
<dbReference type="AlphaFoldDB" id="A0AAD2HQY5"/>
<dbReference type="FunFam" id="3.30.572.10:FF:000013">
    <property type="entry name" value="Thymidylate synthase"/>
    <property type="match status" value="1"/>
</dbReference>
<dbReference type="InterPro" id="IPR000398">
    <property type="entry name" value="Thymidylate_synthase"/>
</dbReference>
<evidence type="ECO:0000256" key="4">
    <source>
        <dbReference type="ARBA" id="ARBA00022679"/>
    </source>
</evidence>
<evidence type="ECO:0000256" key="6">
    <source>
        <dbReference type="ARBA" id="ARBA00047344"/>
    </source>
</evidence>
<accession>A0AAD2HQY5</accession>